<dbReference type="Proteomes" id="UP001595978">
    <property type="component" value="Unassembled WGS sequence"/>
</dbReference>
<comment type="caution">
    <text evidence="1">The sequence shown here is derived from an EMBL/GenBank/DDBJ whole genome shotgun (WGS) entry which is preliminary data.</text>
</comment>
<dbReference type="RefSeq" id="WP_390310243.1">
    <property type="nucleotide sequence ID" value="NZ_JBHSNQ010000181.1"/>
</dbReference>
<protein>
    <recommendedName>
        <fullName evidence="3">PD-(D/E)XK nuclease superfamily protein</fullName>
    </recommendedName>
</protein>
<gene>
    <name evidence="1" type="ORF">ACFPOH_13920</name>
</gene>
<keyword evidence="2" id="KW-1185">Reference proteome</keyword>
<proteinExistence type="predicted"/>
<name>A0ABW0REK1_9BACL</name>
<organism evidence="1 2">
    <name type="scientific">Ureibacillus suwonensis</name>
    <dbReference type="NCBI Taxonomy" id="313007"/>
    <lineage>
        <taxon>Bacteria</taxon>
        <taxon>Bacillati</taxon>
        <taxon>Bacillota</taxon>
        <taxon>Bacilli</taxon>
        <taxon>Bacillales</taxon>
        <taxon>Caryophanaceae</taxon>
        <taxon>Ureibacillus</taxon>
    </lineage>
</organism>
<reference evidence="2" key="1">
    <citation type="journal article" date="2019" name="Int. J. Syst. Evol. Microbiol.">
        <title>The Global Catalogue of Microorganisms (GCM) 10K type strain sequencing project: providing services to taxonomists for standard genome sequencing and annotation.</title>
        <authorList>
            <consortium name="The Broad Institute Genomics Platform"/>
            <consortium name="The Broad Institute Genome Sequencing Center for Infectious Disease"/>
            <person name="Wu L."/>
            <person name="Ma J."/>
        </authorList>
    </citation>
    <scope>NUCLEOTIDE SEQUENCE [LARGE SCALE GENOMIC DNA]</scope>
    <source>
        <strain evidence="2">CCUG 56331</strain>
    </source>
</reference>
<evidence type="ECO:0008006" key="3">
    <source>
        <dbReference type="Google" id="ProtNLM"/>
    </source>
</evidence>
<evidence type="ECO:0000313" key="2">
    <source>
        <dbReference type="Proteomes" id="UP001595978"/>
    </source>
</evidence>
<dbReference type="EMBL" id="JBHSNQ010000181">
    <property type="protein sequence ID" value="MFC5542803.1"/>
    <property type="molecule type" value="Genomic_DNA"/>
</dbReference>
<accession>A0ABW0REK1</accession>
<sequence>METVLTYSVRELHIDLLFLEEFYSSEPFRKWFIENTVGLDSDIIKILRTEHSVFELERESDLEIAFEGSKGEVLFLIENKINAQFQPNQADDYKNRGIEYIRRGKCVEFYTILFAPEAYIQMIKPNNKFDFYLSFERVIAHFETQDQMGERANYKINVLKKAIEKYQNTHLKTDSSSSEYQPNEVNQGITQFWKRYWEDISIRYPDIPMPQPGEKGPASTFIGLGKKALPSNVIIYHKFVHGFVDLQFEKLGDKAEAFISHFGSHIEEGMTIQRAGKSAVVIRIEVPKINPHKFYEELQDDVHIAQDSAKRLLDWFHLNSKLWISFNSTY</sequence>
<evidence type="ECO:0000313" key="1">
    <source>
        <dbReference type="EMBL" id="MFC5542803.1"/>
    </source>
</evidence>